<organism evidence="1">
    <name type="scientific">uncultured Caudovirales phage</name>
    <dbReference type="NCBI Taxonomy" id="2100421"/>
    <lineage>
        <taxon>Viruses</taxon>
        <taxon>Duplodnaviria</taxon>
        <taxon>Heunggongvirae</taxon>
        <taxon>Uroviricota</taxon>
        <taxon>Caudoviricetes</taxon>
        <taxon>Peduoviridae</taxon>
        <taxon>Maltschvirus</taxon>
        <taxon>Maltschvirus maltsch</taxon>
    </lineage>
</organism>
<reference evidence="1" key="1">
    <citation type="submission" date="2020-04" db="EMBL/GenBank/DDBJ databases">
        <authorList>
            <person name="Chiriac C."/>
            <person name="Salcher M."/>
            <person name="Ghai R."/>
            <person name="Kavagutti S V."/>
        </authorList>
    </citation>
    <scope>NUCLEOTIDE SEQUENCE</scope>
</reference>
<gene>
    <name evidence="1" type="ORF">UFOVP699_160</name>
</gene>
<evidence type="ECO:0000313" key="1">
    <source>
        <dbReference type="EMBL" id="CAB4159424.1"/>
    </source>
</evidence>
<proteinExistence type="predicted"/>
<dbReference type="EMBL" id="LR796670">
    <property type="protein sequence ID" value="CAB4159424.1"/>
    <property type="molecule type" value="Genomic_DNA"/>
</dbReference>
<sequence length="154" mass="17844">MKTVNSIWEVLDGEGTFKGIKTDFGNNCMLFEISQDTDDGTYPTVASYTRDANALDDEGASHFLNKLTRKKNKLEIDFEGVKIIRESKWDNEAILEFKEPVEILFAYIGETPVVRDVKKIKGTFTHDWFWTKNGRQTRIANGYEIWFIVESYLE</sequence>
<accession>A0A6J5NW26</accession>
<protein>
    <submittedName>
        <fullName evidence="1">Uncharacterized protein</fullName>
    </submittedName>
</protein>
<name>A0A6J5NW26_9CAUD</name>